<name>A0ABV8RKJ1_9SPHN</name>
<dbReference type="PANTHER" id="PTHR21248">
    <property type="entry name" value="CARDIOLIPIN SYNTHASE"/>
    <property type="match status" value="1"/>
</dbReference>
<dbReference type="PANTHER" id="PTHR21248:SF22">
    <property type="entry name" value="PHOSPHOLIPASE D"/>
    <property type="match status" value="1"/>
</dbReference>
<dbReference type="SMART" id="SM00155">
    <property type="entry name" value="PLDc"/>
    <property type="match status" value="2"/>
</dbReference>
<protein>
    <recommendedName>
        <fullName evidence="3">Phospholipase D</fullName>
    </recommendedName>
    <alternativeName>
        <fullName evidence="5">Choline phosphatase</fullName>
    </alternativeName>
</protein>
<evidence type="ECO:0000313" key="8">
    <source>
        <dbReference type="Proteomes" id="UP001595887"/>
    </source>
</evidence>
<evidence type="ECO:0000256" key="3">
    <source>
        <dbReference type="ARBA" id="ARBA00018392"/>
    </source>
</evidence>
<comment type="subcellular location">
    <subcellularLocation>
        <location evidence="2">Secreted</location>
    </subcellularLocation>
</comment>
<comment type="caution">
    <text evidence="7">The sequence shown here is derived from an EMBL/GenBank/DDBJ whole genome shotgun (WGS) entry which is preliminary data.</text>
</comment>
<dbReference type="RefSeq" id="WP_381425151.1">
    <property type="nucleotide sequence ID" value="NZ_JBHSDH010000032.1"/>
</dbReference>
<evidence type="ECO:0000256" key="5">
    <source>
        <dbReference type="ARBA" id="ARBA00029594"/>
    </source>
</evidence>
<feature type="domain" description="PLD phosphodiesterase" evidence="6">
    <location>
        <begin position="289"/>
        <end position="315"/>
    </location>
</feature>
<dbReference type="InterPro" id="IPR001736">
    <property type="entry name" value="PLipase_D/transphosphatidylase"/>
</dbReference>
<dbReference type="CDD" id="cd09110">
    <property type="entry name" value="PLDc_CLS_1"/>
    <property type="match status" value="1"/>
</dbReference>
<comment type="function">
    <text evidence="1">Could be a virulence factor.</text>
</comment>
<organism evidence="7 8">
    <name type="scientific">Sphingorhabdus arenilitoris</name>
    <dbReference type="NCBI Taxonomy" id="1490041"/>
    <lineage>
        <taxon>Bacteria</taxon>
        <taxon>Pseudomonadati</taxon>
        <taxon>Pseudomonadota</taxon>
        <taxon>Alphaproteobacteria</taxon>
        <taxon>Sphingomonadales</taxon>
        <taxon>Sphingomonadaceae</taxon>
        <taxon>Sphingorhabdus</taxon>
    </lineage>
</organism>
<feature type="domain" description="PLD phosphodiesterase" evidence="6">
    <location>
        <begin position="114"/>
        <end position="141"/>
    </location>
</feature>
<dbReference type="EMBL" id="JBHSDH010000032">
    <property type="protein sequence ID" value="MFC4293420.1"/>
    <property type="molecule type" value="Genomic_DNA"/>
</dbReference>
<dbReference type="PROSITE" id="PS50035">
    <property type="entry name" value="PLD"/>
    <property type="match status" value="2"/>
</dbReference>
<keyword evidence="8" id="KW-1185">Reference proteome</keyword>
<sequence length="402" mass="45514">MTSSPKSLELPGKHSHVGGHDLYLISDPESRLAAVLRLIDGAQRSILMFSYMFRDDESGRQVMAALMNALRRGVSVDLIVDSFGSADTQDSFFDKIAGAGGRFNRFSSRWNMGYFIRNHQKILIADRSSALIGGYNITDHYFGRAGDKSWEDFGVIIIGENVEALARYYEELRKITADGGVRFGQLRKLIQDWKPQDSKISWLLGGPTNRISSWALSLKRDLERAEQLHFAAAYFSPSQSILRRIAKVTRRGNSTLIMAGKTDNGATIPAARSLYRYLLKRGARIFEFQTRPLHCKIIVIDDISYIGSANLDIRSLFINMEIMVRIDDREVAEFVRSHLTAMAQDSEEQTLIKHAKRSGLFRRIKQGLAYLLVNTLDYTIGRRIKFGLLRKPANLLTDKLNK</sequence>
<gene>
    <name evidence="7" type="ORF">ACFOWX_13435</name>
</gene>
<evidence type="ECO:0000256" key="2">
    <source>
        <dbReference type="ARBA" id="ARBA00004613"/>
    </source>
</evidence>
<evidence type="ECO:0000256" key="4">
    <source>
        <dbReference type="ARBA" id="ARBA00022525"/>
    </source>
</evidence>
<dbReference type="Pfam" id="PF13091">
    <property type="entry name" value="PLDc_2"/>
    <property type="match status" value="2"/>
</dbReference>
<dbReference type="Proteomes" id="UP001595887">
    <property type="component" value="Unassembled WGS sequence"/>
</dbReference>
<proteinExistence type="predicted"/>
<dbReference type="InterPro" id="IPR025202">
    <property type="entry name" value="PLD-like_dom"/>
</dbReference>
<dbReference type="Gene3D" id="3.30.870.10">
    <property type="entry name" value="Endonuclease Chain A"/>
    <property type="match status" value="2"/>
</dbReference>
<dbReference type="SUPFAM" id="SSF56024">
    <property type="entry name" value="Phospholipase D/nuclease"/>
    <property type="match status" value="2"/>
</dbReference>
<keyword evidence="4" id="KW-0964">Secreted</keyword>
<evidence type="ECO:0000256" key="1">
    <source>
        <dbReference type="ARBA" id="ARBA00003145"/>
    </source>
</evidence>
<reference evidence="8" key="1">
    <citation type="journal article" date="2019" name="Int. J. Syst. Evol. Microbiol.">
        <title>The Global Catalogue of Microorganisms (GCM) 10K type strain sequencing project: providing services to taxonomists for standard genome sequencing and annotation.</title>
        <authorList>
            <consortium name="The Broad Institute Genomics Platform"/>
            <consortium name="The Broad Institute Genome Sequencing Center for Infectious Disease"/>
            <person name="Wu L."/>
            <person name="Ma J."/>
        </authorList>
    </citation>
    <scope>NUCLEOTIDE SEQUENCE [LARGE SCALE GENOMIC DNA]</scope>
    <source>
        <strain evidence="8">CECT 8531</strain>
    </source>
</reference>
<accession>A0ABV8RKJ1</accession>
<evidence type="ECO:0000313" key="7">
    <source>
        <dbReference type="EMBL" id="MFC4293420.1"/>
    </source>
</evidence>
<evidence type="ECO:0000259" key="6">
    <source>
        <dbReference type="PROSITE" id="PS50035"/>
    </source>
</evidence>